<dbReference type="EMBL" id="CP003333">
    <property type="protein sequence ID" value="AFL68723.1"/>
    <property type="molecule type" value="Genomic_DNA"/>
</dbReference>
<reference evidence="3 4" key="1">
    <citation type="submission" date="2012-06" db="EMBL/GenBank/DDBJ databases">
        <title>Complete sequence of Sulfurospirillum barnesii SES-3.</title>
        <authorList>
            <consortium name="US DOE Joint Genome Institute"/>
            <person name="Lucas S."/>
            <person name="Han J."/>
            <person name="Lapidus A."/>
            <person name="Cheng J.-F."/>
            <person name="Goodwin L."/>
            <person name="Pitluck S."/>
            <person name="Peters L."/>
            <person name="Ovchinnikova G."/>
            <person name="Lu M."/>
            <person name="Detter J.C."/>
            <person name="Han C."/>
            <person name="Tapia R."/>
            <person name="Land M."/>
            <person name="Hauser L."/>
            <person name="Kyrpides N."/>
            <person name="Ivanova N."/>
            <person name="Pagani I."/>
            <person name="Stolz J."/>
            <person name="Arkin A."/>
            <person name="Dehal P."/>
            <person name="Oremland R."/>
            <person name="Saltikov C."/>
            <person name="Basu P."/>
            <person name="Hollibaugh J."/>
            <person name="Newman D."/>
            <person name="Stolyar S."/>
            <person name="Hazen T."/>
            <person name="Woyke T."/>
        </authorList>
    </citation>
    <scope>NUCLEOTIDE SEQUENCE [LARGE SCALE GENOMIC DNA]</scope>
    <source>
        <strain evidence="4">ATCC 700032 / DSM 10660 / SES-3</strain>
    </source>
</reference>
<evidence type="ECO:0000256" key="1">
    <source>
        <dbReference type="SAM" id="MobiDB-lite"/>
    </source>
</evidence>
<evidence type="ECO:0000256" key="2">
    <source>
        <dbReference type="SAM" id="Phobius"/>
    </source>
</evidence>
<keyword evidence="2" id="KW-0472">Membrane</keyword>
<proteinExistence type="predicted"/>
<dbReference type="STRING" id="760154.Sulba_1435"/>
<feature type="compositionally biased region" description="Basic and acidic residues" evidence="1">
    <location>
        <begin position="164"/>
        <end position="175"/>
    </location>
</feature>
<keyword evidence="2" id="KW-0812">Transmembrane</keyword>
<feature type="region of interest" description="Disordered" evidence="1">
    <location>
        <begin position="164"/>
        <end position="190"/>
    </location>
</feature>
<dbReference type="PATRIC" id="fig|760154.4.peg.1439"/>
<name>I3XXP9_SULBS</name>
<gene>
    <name evidence="3" type="ordered locus">Sulba_1435</name>
</gene>
<accession>I3XXP9</accession>
<dbReference type="AlphaFoldDB" id="I3XXP9"/>
<evidence type="ECO:0000313" key="3">
    <source>
        <dbReference type="EMBL" id="AFL68723.1"/>
    </source>
</evidence>
<dbReference type="KEGG" id="sba:Sulba_1435"/>
<evidence type="ECO:0000313" key="4">
    <source>
        <dbReference type="Proteomes" id="UP000006176"/>
    </source>
</evidence>
<dbReference type="Proteomes" id="UP000006176">
    <property type="component" value="Chromosome"/>
</dbReference>
<keyword evidence="2" id="KW-1133">Transmembrane helix</keyword>
<feature type="transmembrane region" description="Helical" evidence="2">
    <location>
        <begin position="20"/>
        <end position="44"/>
    </location>
</feature>
<dbReference type="HOGENOM" id="CLU_1309563_0_0_7"/>
<organism evidence="3 4">
    <name type="scientific">Sulfurospirillum barnesii (strain ATCC 700032 / DSM 10660 / SES-3)</name>
    <dbReference type="NCBI Taxonomy" id="760154"/>
    <lineage>
        <taxon>Bacteria</taxon>
        <taxon>Pseudomonadati</taxon>
        <taxon>Campylobacterota</taxon>
        <taxon>Epsilonproteobacteria</taxon>
        <taxon>Campylobacterales</taxon>
        <taxon>Sulfurospirillaceae</taxon>
        <taxon>Sulfurospirillum</taxon>
    </lineage>
</organism>
<keyword evidence="4" id="KW-1185">Reference proteome</keyword>
<protein>
    <submittedName>
        <fullName evidence="3">Uncharacterized protein</fullName>
    </submittedName>
</protein>
<dbReference type="RefSeq" id="WP_014769601.1">
    <property type="nucleotide sequence ID" value="NC_018002.1"/>
</dbReference>
<sequence>MEKIVDLLSRISTLYDIPLWVINTGAVAIFLILIASPFMVRYLMRPKYYKFREMILFKVLWRWKYKQGEVIGLWCYCPKCQAMLMVDDENCRSEETLQHKLTFFVCHECGGHELGRVVGGDRRYVMSLVKRDIWKHIREGSYTEVSSATKDALGLYTSLETQKDIETHEEAPKDDVVEEVSSEEIKKDGI</sequence>
<dbReference type="eggNOG" id="ENOG5032VP3">
    <property type="taxonomic scope" value="Bacteria"/>
</dbReference>